<dbReference type="Proteomes" id="UP000054212">
    <property type="component" value="Unassembled WGS sequence"/>
</dbReference>
<name>A0A0R2Q065_9ACTN</name>
<evidence type="ECO:0008006" key="4">
    <source>
        <dbReference type="Google" id="ProtNLM"/>
    </source>
</evidence>
<feature type="transmembrane region" description="Helical" evidence="1">
    <location>
        <begin position="40"/>
        <end position="58"/>
    </location>
</feature>
<keyword evidence="1" id="KW-1133">Transmembrane helix</keyword>
<proteinExistence type="predicted"/>
<organism evidence="2 3">
    <name type="scientific">Actinobacteria bacterium BACL2 MAG-120813-bin23</name>
    <dbReference type="NCBI Taxonomy" id="1655569"/>
    <lineage>
        <taxon>Bacteria</taxon>
        <taxon>Bacillati</taxon>
        <taxon>Actinomycetota</taxon>
        <taxon>Actinomycetes</taxon>
        <taxon>Actinomycetes incertae sedis</taxon>
        <taxon>ac1 cluster</taxon>
    </lineage>
</organism>
<sequence length="62" mass="6627">VVSKDGHVIEDSYDFEVQSPIAISAPIKEDVVSIPSSSPIPITSALVLALVIGLITLIKRRK</sequence>
<evidence type="ECO:0000313" key="3">
    <source>
        <dbReference type="Proteomes" id="UP000054212"/>
    </source>
</evidence>
<dbReference type="EMBL" id="LIAT01000364">
    <property type="protein sequence ID" value="KRO42546.1"/>
    <property type="molecule type" value="Genomic_DNA"/>
</dbReference>
<gene>
    <name evidence="2" type="ORF">ABR61_06490</name>
</gene>
<evidence type="ECO:0000256" key="1">
    <source>
        <dbReference type="SAM" id="Phobius"/>
    </source>
</evidence>
<evidence type="ECO:0000313" key="2">
    <source>
        <dbReference type="EMBL" id="KRO42546.1"/>
    </source>
</evidence>
<accession>A0A0R2Q065</accession>
<keyword evidence="1" id="KW-0472">Membrane</keyword>
<reference evidence="2 3" key="1">
    <citation type="submission" date="2015-10" db="EMBL/GenBank/DDBJ databases">
        <title>Metagenome-Assembled Genomes uncover a global brackish microbiome.</title>
        <authorList>
            <person name="Hugerth L.W."/>
            <person name="Larsson J."/>
            <person name="Alneberg J."/>
            <person name="Lindh M.V."/>
            <person name="Legrand C."/>
            <person name="Pinhassi J."/>
            <person name="Andersson A.F."/>
        </authorList>
    </citation>
    <scope>NUCLEOTIDE SEQUENCE [LARGE SCALE GENOMIC DNA]</scope>
    <source>
        <strain evidence="2">BACL2 MAG-120813-bin23</strain>
    </source>
</reference>
<protein>
    <recommendedName>
        <fullName evidence="4">CopC domain-containing protein</fullName>
    </recommendedName>
</protein>
<comment type="caution">
    <text evidence="2">The sequence shown here is derived from an EMBL/GenBank/DDBJ whole genome shotgun (WGS) entry which is preliminary data.</text>
</comment>
<keyword evidence="1" id="KW-0812">Transmembrane</keyword>
<feature type="non-terminal residue" evidence="2">
    <location>
        <position position="1"/>
    </location>
</feature>
<dbReference type="AlphaFoldDB" id="A0A0R2Q065"/>